<evidence type="ECO:0000313" key="2">
    <source>
        <dbReference type="EMBL" id="PKV16279.1"/>
    </source>
</evidence>
<dbReference type="AlphaFoldDB" id="A0A2N3RHN4"/>
<keyword evidence="4" id="KW-1185">Reference proteome</keyword>
<sequence>MQRMYAFAAKLLLVTSIAFPLIGFGQENRARTSITSETTYAAGSHEAKQIAQWLSTAPGAGTSFDSNVTFSGNITVRLSSTDSGVIRPLQEAPPVPLPAGGSNGQTFGVSSCGGGIARTWTYTWQSGPQGSGGGWVLTSYTYNRTRSCGVGGA</sequence>
<evidence type="ECO:0000313" key="4">
    <source>
        <dbReference type="Proteomes" id="UP000233748"/>
    </source>
</evidence>
<evidence type="ECO:0000313" key="3">
    <source>
        <dbReference type="Proteomes" id="UP000233720"/>
    </source>
</evidence>
<gene>
    <name evidence="1" type="ORF">XpruCFBP8353_14135</name>
    <name evidence="2" type="ORF">XpruCFBP8354_14120</name>
</gene>
<comment type="caution">
    <text evidence="1">The sequence shown here is derived from an EMBL/GenBank/DDBJ whole genome shotgun (WGS) entry which is preliminary data.</text>
</comment>
<proteinExistence type="predicted"/>
<dbReference type="Proteomes" id="UP000233748">
    <property type="component" value="Unassembled WGS sequence"/>
</dbReference>
<dbReference type="EMBL" id="PHKW01000004">
    <property type="protein sequence ID" value="PKV16279.1"/>
    <property type="molecule type" value="Genomic_DNA"/>
</dbReference>
<reference evidence="3 4" key="1">
    <citation type="submission" date="2017-11" db="EMBL/GenBank/DDBJ databases">
        <title>Xanthomonas prunicola sp. nov., a novel pathogen that affects nectarine (Prunus persica var. nectarine) trees.</title>
        <authorList>
            <person name="Lopez M."/>
            <person name="Lopez-Soriano P."/>
            <person name="Garita-Cambronero J."/>
            <person name="Beltran C."/>
            <person name="Taghouti G."/>
            <person name="Portier P."/>
            <person name="Cubero J."/>
            <person name="Fischer-Le Saux M."/>
            <person name="Marco-Noales E."/>
        </authorList>
    </citation>
    <scope>NUCLEOTIDE SEQUENCE [LARGE SCALE GENOMIC DNA]</scope>
    <source>
        <strain evidence="1 3">CFBP8353</strain>
        <strain evidence="2 4">CFBP8354</strain>
    </source>
</reference>
<dbReference type="EMBL" id="PHKV01000004">
    <property type="protein sequence ID" value="PKV12003.1"/>
    <property type="molecule type" value="Genomic_DNA"/>
</dbReference>
<name>A0A2N3RHN4_9XANT</name>
<dbReference type="Proteomes" id="UP000233720">
    <property type="component" value="Unassembled WGS sequence"/>
</dbReference>
<dbReference type="OrthoDB" id="6004373at2"/>
<evidence type="ECO:0000313" key="1">
    <source>
        <dbReference type="EMBL" id="PKV12003.1"/>
    </source>
</evidence>
<protein>
    <submittedName>
        <fullName evidence="1">Uncharacterized protein</fullName>
    </submittedName>
</protein>
<organism evidence="1 3">
    <name type="scientific">Xanthomonas prunicola</name>
    <dbReference type="NCBI Taxonomy" id="2053930"/>
    <lineage>
        <taxon>Bacteria</taxon>
        <taxon>Pseudomonadati</taxon>
        <taxon>Pseudomonadota</taxon>
        <taxon>Gammaproteobacteria</taxon>
        <taxon>Lysobacterales</taxon>
        <taxon>Lysobacteraceae</taxon>
        <taxon>Xanthomonas</taxon>
    </lineage>
</organism>
<accession>A0A2N3RHN4</accession>